<sequence length="192" mass="21164">MKKPRSPGLRACQENAETIYCGMTPGSQPRSQPYSHSRATRPPRHAAHTRPCRQPRGHTANQQRRTHARQLGASAACCGQPGGQTDHKGKNKPAVCQHQLVTGLTPPSSADIHQSWSSYGAQRLSVGVKKGGWIRSPESPQDLFWSNPTRSALAQMKPNQQRNIQQRNIAEPTSHRVHLISPRVLVPHCMAS</sequence>
<dbReference type="Proteomes" id="UP000485058">
    <property type="component" value="Unassembled WGS sequence"/>
</dbReference>
<comment type="caution">
    <text evidence="2">The sequence shown here is derived from an EMBL/GenBank/DDBJ whole genome shotgun (WGS) entry which is preliminary data.</text>
</comment>
<evidence type="ECO:0000313" key="2">
    <source>
        <dbReference type="EMBL" id="GFH14267.1"/>
    </source>
</evidence>
<accession>A0A699YVI0</accession>
<feature type="compositionally biased region" description="Polar residues" evidence="1">
    <location>
        <begin position="25"/>
        <end position="37"/>
    </location>
</feature>
<feature type="region of interest" description="Disordered" evidence="1">
    <location>
        <begin position="20"/>
        <end position="67"/>
    </location>
</feature>
<organism evidence="2 3">
    <name type="scientific">Haematococcus lacustris</name>
    <name type="common">Green alga</name>
    <name type="synonym">Haematococcus pluvialis</name>
    <dbReference type="NCBI Taxonomy" id="44745"/>
    <lineage>
        <taxon>Eukaryota</taxon>
        <taxon>Viridiplantae</taxon>
        <taxon>Chlorophyta</taxon>
        <taxon>core chlorophytes</taxon>
        <taxon>Chlorophyceae</taxon>
        <taxon>CS clade</taxon>
        <taxon>Chlamydomonadales</taxon>
        <taxon>Haematococcaceae</taxon>
        <taxon>Haematococcus</taxon>
    </lineage>
</organism>
<keyword evidence="3" id="KW-1185">Reference proteome</keyword>
<gene>
    <name evidence="2" type="ORF">HaLaN_10290</name>
</gene>
<feature type="compositionally biased region" description="Basic residues" evidence="1">
    <location>
        <begin position="38"/>
        <end position="56"/>
    </location>
</feature>
<evidence type="ECO:0000313" key="3">
    <source>
        <dbReference type="Proteomes" id="UP000485058"/>
    </source>
</evidence>
<evidence type="ECO:0000256" key="1">
    <source>
        <dbReference type="SAM" id="MobiDB-lite"/>
    </source>
</evidence>
<dbReference type="AlphaFoldDB" id="A0A699YVI0"/>
<proteinExistence type="predicted"/>
<protein>
    <submittedName>
        <fullName evidence="2">Uncharacterized protein</fullName>
    </submittedName>
</protein>
<reference evidence="2 3" key="1">
    <citation type="submission" date="2020-02" db="EMBL/GenBank/DDBJ databases">
        <title>Draft genome sequence of Haematococcus lacustris strain NIES-144.</title>
        <authorList>
            <person name="Morimoto D."/>
            <person name="Nakagawa S."/>
            <person name="Yoshida T."/>
            <person name="Sawayama S."/>
        </authorList>
    </citation>
    <scope>NUCLEOTIDE SEQUENCE [LARGE SCALE GENOMIC DNA]</scope>
    <source>
        <strain evidence="2 3">NIES-144</strain>
    </source>
</reference>
<dbReference type="EMBL" id="BLLF01000706">
    <property type="protein sequence ID" value="GFH14267.1"/>
    <property type="molecule type" value="Genomic_DNA"/>
</dbReference>
<name>A0A699YVI0_HAELA</name>